<sequence length="490" mass="56102">MNPIFLRQRSRAGPLHIGPWAHRWEEDPFPKYKRPDPFDPFHRCIDVPGDENDKDDFDHVIDYGAARDRLRKNFEWDIDRLFLAEEMEIRRRERVKAGNLPQDKEAEMEQAKNETEDAKNGRCAQLKLNRQVWSAFKRLSGVVESQSCVIDILVGEPIVNDGVENLYGYPGPRVREVGNPQHLDTPAPLVPGEKPLPERIRIHSASIRAILSKMDEGEVGDSPSIVHVRPFKELYYYVQRLQDWFTRLEKQFGLNPKGIECGSATTEGSEYGSDLKQGRHLSVSTSDCVAERSTEAALQAGLGGANKETAFEDQREGVGPRDDTETDTSEDEEEPEEKPDPKDITKSPMALDHLRCLLTFMESEVLARQNYLNSPVCRKVFFSDLWYLFRPGMEVIGRDGKQAYRVIKVTTPRHRVVPAWQTWLWGSDDKKKTAPFSITCIYIDFDGHNLGPVSKTCHFKRFDNEMEITSLPVYPLRLHPATKNNFSESE</sequence>
<feature type="compositionally biased region" description="Acidic residues" evidence="1">
    <location>
        <begin position="324"/>
        <end position="337"/>
    </location>
</feature>
<dbReference type="PANTHER" id="PTHR46411:SF2">
    <property type="entry name" value="AAA+ ATPASE DOMAIN-CONTAINING PROTEIN"/>
    <property type="match status" value="1"/>
</dbReference>
<reference evidence="3 4" key="1">
    <citation type="journal article" date="2023" name="PLoS ONE">
        <title>Cytospora paraplurivora sp. nov. isolated from orchards with fruit tree decline syndrome in Ontario, Canada.</title>
        <authorList>
            <person name="Ilyukhin E."/>
            <person name="Nguyen H.D.T."/>
            <person name="Castle A.J."/>
            <person name="Ellouze W."/>
        </authorList>
    </citation>
    <scope>NUCLEOTIDE SEQUENCE [LARGE SCALE GENOMIC DNA]</scope>
    <source>
        <strain evidence="3 4">FDS-564</strain>
    </source>
</reference>
<protein>
    <recommendedName>
        <fullName evidence="2">DUF7025 domain-containing protein</fullName>
    </recommendedName>
</protein>
<dbReference type="AlphaFoldDB" id="A0AAN9U642"/>
<keyword evidence="4" id="KW-1185">Reference proteome</keyword>
<proteinExistence type="predicted"/>
<evidence type="ECO:0000256" key="1">
    <source>
        <dbReference type="SAM" id="MobiDB-lite"/>
    </source>
</evidence>
<evidence type="ECO:0000259" key="2">
    <source>
        <dbReference type="Pfam" id="PF22942"/>
    </source>
</evidence>
<dbReference type="EMBL" id="JAJSPL020000020">
    <property type="protein sequence ID" value="KAK7740448.1"/>
    <property type="molecule type" value="Genomic_DNA"/>
</dbReference>
<dbReference type="Pfam" id="PF22942">
    <property type="entry name" value="DUF7025"/>
    <property type="match status" value="1"/>
</dbReference>
<evidence type="ECO:0000313" key="3">
    <source>
        <dbReference type="EMBL" id="KAK7740448.1"/>
    </source>
</evidence>
<dbReference type="PANTHER" id="PTHR46411">
    <property type="entry name" value="FAMILY ATPASE, PUTATIVE-RELATED"/>
    <property type="match status" value="1"/>
</dbReference>
<feature type="domain" description="DUF7025" evidence="2">
    <location>
        <begin position="377"/>
        <end position="480"/>
    </location>
</feature>
<gene>
    <name evidence="3" type="ORF">SLS53_005289</name>
</gene>
<dbReference type="Proteomes" id="UP001320245">
    <property type="component" value="Unassembled WGS sequence"/>
</dbReference>
<name>A0AAN9U642_9PEZI</name>
<evidence type="ECO:0000313" key="4">
    <source>
        <dbReference type="Proteomes" id="UP001320245"/>
    </source>
</evidence>
<feature type="compositionally biased region" description="Basic and acidic residues" evidence="1">
    <location>
        <begin position="309"/>
        <end position="323"/>
    </location>
</feature>
<dbReference type="InterPro" id="IPR054289">
    <property type="entry name" value="DUF7025"/>
</dbReference>
<organism evidence="3 4">
    <name type="scientific">Cytospora paraplurivora</name>
    <dbReference type="NCBI Taxonomy" id="2898453"/>
    <lineage>
        <taxon>Eukaryota</taxon>
        <taxon>Fungi</taxon>
        <taxon>Dikarya</taxon>
        <taxon>Ascomycota</taxon>
        <taxon>Pezizomycotina</taxon>
        <taxon>Sordariomycetes</taxon>
        <taxon>Sordariomycetidae</taxon>
        <taxon>Diaporthales</taxon>
        <taxon>Cytosporaceae</taxon>
        <taxon>Cytospora</taxon>
    </lineage>
</organism>
<accession>A0AAN9U642</accession>
<comment type="caution">
    <text evidence="3">The sequence shown here is derived from an EMBL/GenBank/DDBJ whole genome shotgun (WGS) entry which is preliminary data.</text>
</comment>
<feature type="region of interest" description="Disordered" evidence="1">
    <location>
        <begin position="300"/>
        <end position="347"/>
    </location>
</feature>